<dbReference type="Gene3D" id="2.30.110.10">
    <property type="entry name" value="Electron Transport, Fmn-binding Protein, Chain A"/>
    <property type="match status" value="1"/>
</dbReference>
<name>A0A845QA10_9HYPH</name>
<dbReference type="Proteomes" id="UP000470384">
    <property type="component" value="Unassembled WGS sequence"/>
</dbReference>
<proteinExistence type="predicted"/>
<dbReference type="Pfam" id="PF01243">
    <property type="entry name" value="PNPOx_N"/>
    <property type="match status" value="1"/>
</dbReference>
<dbReference type="PANTHER" id="PTHR42815">
    <property type="entry name" value="FAD-BINDING, PUTATIVE (AFU_ORTHOLOGUE AFUA_6G07600)-RELATED"/>
    <property type="match status" value="1"/>
</dbReference>
<gene>
    <name evidence="2" type="ORF">GTQ45_05225</name>
</gene>
<dbReference type="AlphaFoldDB" id="A0A845QA10"/>
<comment type="caution">
    <text evidence="2">The sequence shown here is derived from an EMBL/GenBank/DDBJ whole genome shotgun (WGS) entry which is preliminary data.</text>
</comment>
<organism evidence="2 3">
    <name type="scientific">Pyruvatibacter mobilis</name>
    <dbReference type="NCBI Taxonomy" id="1712261"/>
    <lineage>
        <taxon>Bacteria</taxon>
        <taxon>Pseudomonadati</taxon>
        <taxon>Pseudomonadota</taxon>
        <taxon>Alphaproteobacteria</taxon>
        <taxon>Hyphomicrobiales</taxon>
        <taxon>Parvibaculaceae</taxon>
        <taxon>Pyruvatibacter</taxon>
    </lineage>
</organism>
<evidence type="ECO:0000259" key="1">
    <source>
        <dbReference type="Pfam" id="PF01243"/>
    </source>
</evidence>
<dbReference type="InterPro" id="IPR011576">
    <property type="entry name" value="Pyridox_Oxase_N"/>
</dbReference>
<dbReference type="SUPFAM" id="SSF50475">
    <property type="entry name" value="FMN-binding split barrel"/>
    <property type="match status" value="1"/>
</dbReference>
<dbReference type="RefSeq" id="WP_036263862.1">
    <property type="nucleotide sequence ID" value="NZ_BMHN01000001.1"/>
</dbReference>
<accession>A0A845QA10</accession>
<sequence length="167" mass="18679">MPAEITEPVAQFIARQTHFYMATANAKGQPYVQHRGGPAGFLKVLGPKTLGFADFLGNMRYITVGNLGENDNVFLFLMDYPAQRRVKIRGRAGIVTDPDVIRSVADPNYDAVVERAIIIDVEYWETNCNAHISQRFTQADVDRAVAPVLERMKRLEERLEAAGLPTD</sequence>
<dbReference type="PANTHER" id="PTHR42815:SF2">
    <property type="entry name" value="FAD-BINDING, PUTATIVE (AFU_ORTHOLOGUE AFUA_6G07600)-RELATED"/>
    <property type="match status" value="1"/>
</dbReference>
<dbReference type="OrthoDB" id="9786134at2"/>
<keyword evidence="3" id="KW-1185">Reference proteome</keyword>
<evidence type="ECO:0000313" key="2">
    <source>
        <dbReference type="EMBL" id="NBG95128.1"/>
    </source>
</evidence>
<dbReference type="EMBL" id="WXYQ01000004">
    <property type="protein sequence ID" value="NBG95128.1"/>
    <property type="molecule type" value="Genomic_DNA"/>
</dbReference>
<reference evidence="2 3" key="1">
    <citation type="journal article" date="2016" name="Int. J. Syst. Evol. Microbiol.">
        <title>Pyruvatibacter mobilis gen. nov., sp. nov., a marine bacterium from the culture broth of Picochlorum sp. 122.</title>
        <authorList>
            <person name="Wang G."/>
            <person name="Tang M."/>
            <person name="Wu H."/>
            <person name="Dai S."/>
            <person name="Li T."/>
            <person name="Chen C."/>
            <person name="He H."/>
            <person name="Fan J."/>
            <person name="Xiang W."/>
            <person name="Li X."/>
        </authorList>
    </citation>
    <scope>NUCLEOTIDE SEQUENCE [LARGE SCALE GENOMIC DNA]</scope>
    <source>
        <strain evidence="2 3">GYP-11</strain>
    </source>
</reference>
<dbReference type="GeneID" id="300656043"/>
<feature type="domain" description="Pyridoxamine 5'-phosphate oxidase N-terminal" evidence="1">
    <location>
        <begin position="6"/>
        <end position="107"/>
    </location>
</feature>
<protein>
    <submittedName>
        <fullName evidence="2">Pyridoxamine 5'-phosphate oxidase family protein</fullName>
    </submittedName>
</protein>
<dbReference type="InterPro" id="IPR012349">
    <property type="entry name" value="Split_barrel_FMN-bd"/>
</dbReference>
<evidence type="ECO:0000313" key="3">
    <source>
        <dbReference type="Proteomes" id="UP000470384"/>
    </source>
</evidence>